<dbReference type="Pfam" id="PF01033">
    <property type="entry name" value="Somatomedin_B"/>
    <property type="match status" value="1"/>
</dbReference>
<reference evidence="3" key="2">
    <citation type="submission" date="2023-04" db="EMBL/GenBank/DDBJ databases">
        <authorList>
            <person name="Bu L."/>
            <person name="Lu L."/>
            <person name="Laidemitt M.R."/>
            <person name="Zhang S.M."/>
            <person name="Mutuku M."/>
            <person name="Mkoji G."/>
            <person name="Steinauer M."/>
            <person name="Loker E.S."/>
        </authorList>
    </citation>
    <scope>NUCLEOTIDE SEQUENCE</scope>
    <source>
        <strain evidence="3">KasaAsao</strain>
        <tissue evidence="3">Whole Snail</tissue>
    </source>
</reference>
<feature type="domain" description="SMB" evidence="2">
    <location>
        <begin position="71"/>
        <end position="121"/>
    </location>
</feature>
<protein>
    <recommendedName>
        <fullName evidence="2">SMB domain-containing protein</fullName>
    </recommendedName>
</protein>
<name>A0AAD8BC65_BIOPF</name>
<keyword evidence="1" id="KW-1015">Disulfide bond</keyword>
<dbReference type="SUPFAM" id="SSF90188">
    <property type="entry name" value="Somatomedin B domain"/>
    <property type="match status" value="1"/>
</dbReference>
<dbReference type="AlphaFoldDB" id="A0AAD8BC65"/>
<dbReference type="Proteomes" id="UP001233172">
    <property type="component" value="Unassembled WGS sequence"/>
</dbReference>
<comment type="caution">
    <text evidence="3">The sequence shown here is derived from an EMBL/GenBank/DDBJ whole genome shotgun (WGS) entry which is preliminary data.</text>
</comment>
<dbReference type="Gene3D" id="4.10.410.20">
    <property type="match status" value="1"/>
</dbReference>
<keyword evidence="4" id="KW-1185">Reference proteome</keyword>
<dbReference type="PROSITE" id="PS00524">
    <property type="entry name" value="SMB_1"/>
    <property type="match status" value="1"/>
</dbReference>
<evidence type="ECO:0000259" key="2">
    <source>
        <dbReference type="PROSITE" id="PS50958"/>
    </source>
</evidence>
<evidence type="ECO:0000313" key="3">
    <source>
        <dbReference type="EMBL" id="KAK0051562.1"/>
    </source>
</evidence>
<dbReference type="InterPro" id="IPR036024">
    <property type="entry name" value="Somatomedin_B-like_dom_sf"/>
</dbReference>
<dbReference type="PROSITE" id="PS50958">
    <property type="entry name" value="SMB_2"/>
    <property type="match status" value="1"/>
</dbReference>
<gene>
    <name evidence="3" type="ORF">Bpfe_018951</name>
</gene>
<dbReference type="InterPro" id="IPR001212">
    <property type="entry name" value="Somatomedin_B_dom"/>
</dbReference>
<evidence type="ECO:0000313" key="4">
    <source>
        <dbReference type="Proteomes" id="UP001233172"/>
    </source>
</evidence>
<feature type="non-terminal residue" evidence="3">
    <location>
        <position position="494"/>
    </location>
</feature>
<proteinExistence type="predicted"/>
<sequence>MDINCCEDFPTDCPSFRKKSLKGFERMLGLQGDCLELVNSLSTFGCPHKSNWLKKAEDEVETSWYNDNLLYTRSCRNRCSRRKPDKVKSGDILCSCDVRCPVYRNCCEDFLTECPLVHKESLKRFRHMMDLQVDCLEMANTLAIVGCPLQTNYTRKLINQDSFSDILDNAPVTDVTTGLVFANMDIYNCHMPGMSNLTRKWNIFAALENNNKQNSISEFKKPLKLFKPCYIAPTLYEDEMSKCNPNSISLCNNSILLQRQCQSFLPFSLLKNMVKNYNLCRACSVSAHLSFYNLQCFFNAKVSIFTDTLMYHGLSLYWIEAKCDMSPNATLSRAQCYIVRCSHQEGYYLHNGTCRKFYVLSIAFQLELIQLNDNQKENIFNFITYYLHHVLNVGILGTVTPLMSLYNEETQQNMTVATFMFDFNSSALEDFFYYTYRNGLSALAAQLRAYVDKETRTNVKVTYLNSSLMNENEVIWKEFLSNLDWDAQETALMN</sequence>
<organism evidence="3 4">
    <name type="scientific">Biomphalaria pfeifferi</name>
    <name type="common">Bloodfluke planorb</name>
    <name type="synonym">Freshwater snail</name>
    <dbReference type="NCBI Taxonomy" id="112525"/>
    <lineage>
        <taxon>Eukaryota</taxon>
        <taxon>Metazoa</taxon>
        <taxon>Spiralia</taxon>
        <taxon>Lophotrochozoa</taxon>
        <taxon>Mollusca</taxon>
        <taxon>Gastropoda</taxon>
        <taxon>Heterobranchia</taxon>
        <taxon>Euthyneura</taxon>
        <taxon>Panpulmonata</taxon>
        <taxon>Hygrophila</taxon>
        <taxon>Lymnaeoidea</taxon>
        <taxon>Planorbidae</taxon>
        <taxon>Biomphalaria</taxon>
    </lineage>
</organism>
<accession>A0AAD8BC65</accession>
<dbReference type="EMBL" id="JASAOG010000102">
    <property type="protein sequence ID" value="KAK0051562.1"/>
    <property type="molecule type" value="Genomic_DNA"/>
</dbReference>
<reference evidence="3" key="1">
    <citation type="journal article" date="2023" name="PLoS Negl. Trop. Dis.">
        <title>A genome sequence for Biomphalaria pfeifferi, the major vector snail for the human-infecting parasite Schistosoma mansoni.</title>
        <authorList>
            <person name="Bu L."/>
            <person name="Lu L."/>
            <person name="Laidemitt M.R."/>
            <person name="Zhang S.M."/>
            <person name="Mutuku M."/>
            <person name="Mkoji G."/>
            <person name="Steinauer M."/>
            <person name="Loker E.S."/>
        </authorList>
    </citation>
    <scope>NUCLEOTIDE SEQUENCE</scope>
    <source>
        <strain evidence="3">KasaAsao</strain>
    </source>
</reference>
<evidence type="ECO:0000256" key="1">
    <source>
        <dbReference type="ARBA" id="ARBA00023157"/>
    </source>
</evidence>